<dbReference type="EMBL" id="SMYL01000009">
    <property type="protein sequence ID" value="TDK63549.1"/>
    <property type="molecule type" value="Genomic_DNA"/>
</dbReference>
<dbReference type="AlphaFoldDB" id="A0A4R5VWC8"/>
<dbReference type="Proteomes" id="UP000294829">
    <property type="component" value="Unassembled WGS sequence"/>
</dbReference>
<dbReference type="RefSeq" id="WP_133330056.1">
    <property type="nucleotide sequence ID" value="NZ_SMYL01000009.1"/>
</dbReference>
<accession>A0A4R5VWC8</accession>
<gene>
    <name evidence="1" type="ORF">E2I14_15220</name>
</gene>
<name>A0A4R5VWC8_9BURK</name>
<organism evidence="1 2">
    <name type="scientific">Sapientia aquatica</name>
    <dbReference type="NCBI Taxonomy" id="1549640"/>
    <lineage>
        <taxon>Bacteria</taxon>
        <taxon>Pseudomonadati</taxon>
        <taxon>Pseudomonadota</taxon>
        <taxon>Betaproteobacteria</taxon>
        <taxon>Burkholderiales</taxon>
        <taxon>Oxalobacteraceae</taxon>
        <taxon>Sapientia</taxon>
    </lineage>
</organism>
<evidence type="ECO:0000313" key="2">
    <source>
        <dbReference type="Proteomes" id="UP000294829"/>
    </source>
</evidence>
<dbReference type="OrthoDB" id="1850874at2"/>
<reference evidence="1 2" key="1">
    <citation type="submission" date="2019-03" db="EMBL/GenBank/DDBJ databases">
        <title>Sapientia aquatica gen. nov., sp. nov., isolated from a crater lake.</title>
        <authorList>
            <person name="Felfoldi T."/>
            <person name="Szabo A."/>
            <person name="Toth E."/>
            <person name="Schumann P."/>
            <person name="Keki Z."/>
            <person name="Marialigeti K."/>
            <person name="Mathe I."/>
        </authorList>
    </citation>
    <scope>NUCLEOTIDE SEQUENCE [LARGE SCALE GENOMIC DNA]</scope>
    <source>
        <strain evidence="1 2">SA-152</strain>
    </source>
</reference>
<keyword evidence="2" id="KW-1185">Reference proteome</keyword>
<proteinExistence type="predicted"/>
<comment type="caution">
    <text evidence="1">The sequence shown here is derived from an EMBL/GenBank/DDBJ whole genome shotgun (WGS) entry which is preliminary data.</text>
</comment>
<evidence type="ECO:0000313" key="1">
    <source>
        <dbReference type="EMBL" id="TDK63549.1"/>
    </source>
</evidence>
<protein>
    <submittedName>
        <fullName evidence="1">HK97 gp10 family phage protein</fullName>
    </submittedName>
</protein>
<sequence>MSNGIIDSLFVDLNTRLRNFKKEFAMEFVHRVEERTPVQTGALKGGWVTEQTQTGFELSNTQDYAGYVENGTDKMAPRAMIATTALEMKEIAEVAKQRAGIK</sequence>